<protein>
    <submittedName>
        <fullName evidence="3">HNH endonuclease</fullName>
    </submittedName>
</protein>
<accession>A0A0N5CXS4</accession>
<reference evidence="3" key="1">
    <citation type="submission" date="2017-02" db="UniProtKB">
        <authorList>
            <consortium name="WormBaseParasite"/>
        </authorList>
    </citation>
    <scope>IDENTIFICATION</scope>
</reference>
<gene>
    <name evidence="1" type="ORF">TCLT_LOCUS5203</name>
</gene>
<proteinExistence type="predicted"/>
<evidence type="ECO:0000313" key="2">
    <source>
        <dbReference type="Proteomes" id="UP000276776"/>
    </source>
</evidence>
<dbReference type="Proteomes" id="UP000276776">
    <property type="component" value="Unassembled WGS sequence"/>
</dbReference>
<dbReference type="AlphaFoldDB" id="A0A0N5CXS4"/>
<keyword evidence="2" id="KW-1185">Reference proteome</keyword>
<organism evidence="3">
    <name type="scientific">Thelazia callipaeda</name>
    <name type="common">Oriental eyeworm</name>
    <name type="synonym">Parasitic nematode</name>
    <dbReference type="NCBI Taxonomy" id="103827"/>
    <lineage>
        <taxon>Eukaryota</taxon>
        <taxon>Metazoa</taxon>
        <taxon>Ecdysozoa</taxon>
        <taxon>Nematoda</taxon>
        <taxon>Chromadorea</taxon>
        <taxon>Rhabditida</taxon>
        <taxon>Spirurina</taxon>
        <taxon>Spiruromorpha</taxon>
        <taxon>Thelazioidea</taxon>
        <taxon>Thelaziidae</taxon>
        <taxon>Thelazia</taxon>
    </lineage>
</organism>
<name>A0A0N5CXS4_THECL</name>
<evidence type="ECO:0000313" key="3">
    <source>
        <dbReference type="WBParaSite" id="TCLT_0000521401-mRNA-1"/>
    </source>
</evidence>
<reference evidence="1 2" key="2">
    <citation type="submission" date="2018-11" db="EMBL/GenBank/DDBJ databases">
        <authorList>
            <consortium name="Pathogen Informatics"/>
        </authorList>
    </citation>
    <scope>NUCLEOTIDE SEQUENCE [LARGE SCALE GENOMIC DNA]</scope>
</reference>
<evidence type="ECO:0000313" key="1">
    <source>
        <dbReference type="EMBL" id="VDN02416.1"/>
    </source>
</evidence>
<dbReference type="EMBL" id="UYYF01004326">
    <property type="protein sequence ID" value="VDN02416.1"/>
    <property type="molecule type" value="Genomic_DNA"/>
</dbReference>
<dbReference type="WBParaSite" id="TCLT_0000521401-mRNA-1">
    <property type="protein sequence ID" value="TCLT_0000521401-mRNA-1"/>
    <property type="gene ID" value="TCLT_0000521401"/>
</dbReference>
<dbReference type="OMA" id="CNYYYRD"/>
<sequence>MFLKNESEWYVCDATPIPKGYGGLTAGSALFPVAQIQHGNKDRKKSNDECFGAQLHRLFTANIVCNYYYRDPVTREAVFTHSKTLEKR</sequence>